<reference evidence="2" key="2">
    <citation type="submission" date="2020-09" db="EMBL/GenBank/DDBJ databases">
        <authorList>
            <person name="Sun Q."/>
            <person name="Zhou Y."/>
        </authorList>
    </citation>
    <scope>NUCLEOTIDE SEQUENCE</scope>
    <source>
        <strain evidence="2">CGMCC 4.5737</strain>
    </source>
</reference>
<dbReference type="AlphaFoldDB" id="A0A8J3FWN6"/>
<dbReference type="EMBL" id="BMMK01000022">
    <property type="protein sequence ID" value="GGM67937.1"/>
    <property type="molecule type" value="Genomic_DNA"/>
</dbReference>
<keyword evidence="3" id="KW-1185">Reference proteome</keyword>
<comment type="caution">
    <text evidence="2">The sequence shown here is derived from an EMBL/GenBank/DDBJ whole genome shotgun (WGS) entry which is preliminary data.</text>
</comment>
<organism evidence="2 3">
    <name type="scientific">Longimycelium tulufanense</name>
    <dbReference type="NCBI Taxonomy" id="907463"/>
    <lineage>
        <taxon>Bacteria</taxon>
        <taxon>Bacillati</taxon>
        <taxon>Actinomycetota</taxon>
        <taxon>Actinomycetes</taxon>
        <taxon>Pseudonocardiales</taxon>
        <taxon>Pseudonocardiaceae</taxon>
        <taxon>Longimycelium</taxon>
    </lineage>
</organism>
<feature type="chain" id="PRO_5039457444" evidence="1">
    <location>
        <begin position="22"/>
        <end position="365"/>
    </location>
</feature>
<evidence type="ECO:0000313" key="3">
    <source>
        <dbReference type="Proteomes" id="UP000637578"/>
    </source>
</evidence>
<accession>A0A8J3FWN6</accession>
<sequence>MVRQHLRTTAAGLSALLLATACSTTEPTPEARSTAPATHPADRWFGSDYDRRQAAAFVALRALDPCALHSPQDLQQIMGMTPDELMPAGEFDVCRLRLRNREFDPGWDARINVAARWSAGSGTETVGGLQVSVQEDNAHSCTVSRPLPQALLHELAPQAVPDTSGNQARHAISLTVSWSTRSEAPPTPPCQVTRDYLTAVADAWRQPPRRDQHRTTPALPLAGVDPCAAAPELAGLLPGSVKMTPLEPYSCTLRKPPPAPLDTPSISVRLALNDDPVEQARTARAQVGLGRPTTIAGRPGTLGEGKGPFGSFCLARIRYADDPRVRVDESREDTPVSVQVVEVRAPGCEQAQKAVEAVLATAGVR</sequence>
<gene>
    <name evidence="2" type="ORF">GCM10012275_43130</name>
</gene>
<reference evidence="2" key="1">
    <citation type="journal article" date="2014" name="Int. J. Syst. Evol. Microbiol.">
        <title>Complete genome sequence of Corynebacterium casei LMG S-19264T (=DSM 44701T), isolated from a smear-ripened cheese.</title>
        <authorList>
            <consortium name="US DOE Joint Genome Institute (JGI-PGF)"/>
            <person name="Walter F."/>
            <person name="Albersmeier A."/>
            <person name="Kalinowski J."/>
            <person name="Ruckert C."/>
        </authorList>
    </citation>
    <scope>NUCLEOTIDE SEQUENCE</scope>
    <source>
        <strain evidence="2">CGMCC 4.5737</strain>
    </source>
</reference>
<keyword evidence="1" id="KW-0732">Signal</keyword>
<evidence type="ECO:0000256" key="1">
    <source>
        <dbReference type="SAM" id="SignalP"/>
    </source>
</evidence>
<proteinExistence type="predicted"/>
<evidence type="ECO:0000313" key="2">
    <source>
        <dbReference type="EMBL" id="GGM67937.1"/>
    </source>
</evidence>
<protein>
    <submittedName>
        <fullName evidence="2">Uncharacterized protein</fullName>
    </submittedName>
</protein>
<dbReference type="PROSITE" id="PS51257">
    <property type="entry name" value="PROKAR_LIPOPROTEIN"/>
    <property type="match status" value="1"/>
</dbReference>
<dbReference type="Proteomes" id="UP000637578">
    <property type="component" value="Unassembled WGS sequence"/>
</dbReference>
<feature type="signal peptide" evidence="1">
    <location>
        <begin position="1"/>
        <end position="21"/>
    </location>
</feature>
<dbReference type="RefSeq" id="WP_189060220.1">
    <property type="nucleotide sequence ID" value="NZ_BMMK01000022.1"/>
</dbReference>
<name>A0A8J3FWN6_9PSEU</name>